<keyword evidence="3" id="KW-1185">Reference proteome</keyword>
<name>A0A179I1V7_CORDF</name>
<organism evidence="2 3">
    <name type="scientific">Cordyceps confragosa</name>
    <name type="common">Lecanicillium lecanii</name>
    <dbReference type="NCBI Taxonomy" id="2714763"/>
    <lineage>
        <taxon>Eukaryota</taxon>
        <taxon>Fungi</taxon>
        <taxon>Dikarya</taxon>
        <taxon>Ascomycota</taxon>
        <taxon>Pezizomycotina</taxon>
        <taxon>Sordariomycetes</taxon>
        <taxon>Hypocreomycetidae</taxon>
        <taxon>Hypocreales</taxon>
        <taxon>Cordycipitaceae</taxon>
        <taxon>Akanthomyces</taxon>
    </lineage>
</organism>
<dbReference type="OrthoDB" id="10393562at2759"/>
<sequence>MASNTQASVVANCGCSPECSQPCYSVKTQERLRAERLGLMLAATDPGIVAIQAKQSYFPTFNQLETESAEAEKDSAKKMGDSTANGSK</sequence>
<dbReference type="OMA" id="CGCSPEC"/>
<dbReference type="EMBL" id="LUKN01004743">
    <property type="protein sequence ID" value="OAQ95630.1"/>
    <property type="molecule type" value="Genomic_DNA"/>
</dbReference>
<evidence type="ECO:0000313" key="2">
    <source>
        <dbReference type="EMBL" id="OAQ95630.1"/>
    </source>
</evidence>
<dbReference type="Proteomes" id="UP000243081">
    <property type="component" value="Unassembled WGS sequence"/>
</dbReference>
<proteinExistence type="predicted"/>
<evidence type="ECO:0000313" key="3">
    <source>
        <dbReference type="Proteomes" id="UP000243081"/>
    </source>
</evidence>
<gene>
    <name evidence="2" type="ORF">LLEC1_04067</name>
</gene>
<dbReference type="AlphaFoldDB" id="A0A179I1V7"/>
<evidence type="ECO:0000256" key="1">
    <source>
        <dbReference type="SAM" id="MobiDB-lite"/>
    </source>
</evidence>
<feature type="compositionally biased region" description="Basic and acidic residues" evidence="1">
    <location>
        <begin position="70"/>
        <end position="80"/>
    </location>
</feature>
<comment type="caution">
    <text evidence="2">The sequence shown here is derived from an EMBL/GenBank/DDBJ whole genome shotgun (WGS) entry which is preliminary data.</text>
</comment>
<protein>
    <submittedName>
        <fullName evidence="2">Uncharacterized protein</fullName>
    </submittedName>
</protein>
<reference evidence="2 3" key="1">
    <citation type="submission" date="2016-03" db="EMBL/GenBank/DDBJ databases">
        <title>Fine-scale spatial genetic structure of a fungal parasite of coffee scale insects.</title>
        <authorList>
            <person name="Jackson D."/>
            <person name="Zemenick K.A."/>
            <person name="Malloure B."/>
            <person name="Quandt C.A."/>
            <person name="James T.Y."/>
        </authorList>
    </citation>
    <scope>NUCLEOTIDE SEQUENCE [LARGE SCALE GENOMIC DNA]</scope>
    <source>
        <strain evidence="2 3">UM487</strain>
    </source>
</reference>
<accession>A0A179I1V7</accession>
<feature type="region of interest" description="Disordered" evidence="1">
    <location>
        <begin position="65"/>
        <end position="88"/>
    </location>
</feature>